<dbReference type="InParanoid" id="A0A059ASF3"/>
<reference evidence="1" key="1">
    <citation type="submission" date="2013-07" db="EMBL/GenBank/DDBJ databases">
        <title>The genome of Eucalyptus grandis.</title>
        <authorList>
            <person name="Schmutz J."/>
            <person name="Hayes R."/>
            <person name="Myburg A."/>
            <person name="Tuskan G."/>
            <person name="Grattapaglia D."/>
            <person name="Rokhsar D.S."/>
        </authorList>
    </citation>
    <scope>NUCLEOTIDE SEQUENCE</scope>
    <source>
        <tissue evidence="1">Leaf extractions</tissue>
    </source>
</reference>
<dbReference type="EMBL" id="KK198761">
    <property type="protein sequence ID" value="KCW56882.1"/>
    <property type="molecule type" value="Genomic_DNA"/>
</dbReference>
<name>A0A059ASF3_EUCGR</name>
<dbReference type="AlphaFoldDB" id="A0A059ASF3"/>
<accession>A0A059ASF3</accession>
<proteinExistence type="predicted"/>
<dbReference type="Gramene" id="KCW56882">
    <property type="protein sequence ID" value="KCW56882"/>
    <property type="gene ID" value="EUGRSUZ_I02551"/>
</dbReference>
<organism evidence="1">
    <name type="scientific">Eucalyptus grandis</name>
    <name type="common">Flooded gum</name>
    <dbReference type="NCBI Taxonomy" id="71139"/>
    <lineage>
        <taxon>Eukaryota</taxon>
        <taxon>Viridiplantae</taxon>
        <taxon>Streptophyta</taxon>
        <taxon>Embryophyta</taxon>
        <taxon>Tracheophyta</taxon>
        <taxon>Spermatophyta</taxon>
        <taxon>Magnoliopsida</taxon>
        <taxon>eudicotyledons</taxon>
        <taxon>Gunneridae</taxon>
        <taxon>Pentapetalae</taxon>
        <taxon>rosids</taxon>
        <taxon>malvids</taxon>
        <taxon>Myrtales</taxon>
        <taxon>Myrtaceae</taxon>
        <taxon>Myrtoideae</taxon>
        <taxon>Eucalypteae</taxon>
        <taxon>Eucalyptus</taxon>
    </lineage>
</organism>
<sequence>MRTLIILQYLLKLLDPPIDTCKSERSSFRILETSKFCQYSKILVLQRWLSDVSDKIRHANGSRSRLSAPNSWSVIEDSKDYFFPFFPTFNHLLQLLGALSTRKIFSALLERMGTKILS</sequence>
<evidence type="ECO:0000313" key="1">
    <source>
        <dbReference type="EMBL" id="KCW56882.1"/>
    </source>
</evidence>
<protein>
    <submittedName>
        <fullName evidence="1">Uncharacterized protein</fullName>
    </submittedName>
</protein>
<gene>
    <name evidence="1" type="ORF">EUGRSUZ_I02551</name>
</gene>